<sequence>MHGVDLQPRAHVQEVGHAPRLQQRVDRHPAPRRGVQQVLEDLQVECTPESALGDSLGRSCSPDSESLSVSYSRNVSRRTPISPAERKSLTLSSLRRILKAPSPPRSSCSRAARCSSL</sequence>
<keyword evidence="3" id="KW-1185">Reference proteome</keyword>
<proteinExistence type="predicted"/>
<organism evidence="2 3">
    <name type="scientific">Liparis tanakae</name>
    <name type="common">Tanaka's snailfish</name>
    <dbReference type="NCBI Taxonomy" id="230148"/>
    <lineage>
        <taxon>Eukaryota</taxon>
        <taxon>Metazoa</taxon>
        <taxon>Chordata</taxon>
        <taxon>Craniata</taxon>
        <taxon>Vertebrata</taxon>
        <taxon>Euteleostomi</taxon>
        <taxon>Actinopterygii</taxon>
        <taxon>Neopterygii</taxon>
        <taxon>Teleostei</taxon>
        <taxon>Neoteleostei</taxon>
        <taxon>Acanthomorphata</taxon>
        <taxon>Eupercaria</taxon>
        <taxon>Perciformes</taxon>
        <taxon>Cottioidei</taxon>
        <taxon>Cottales</taxon>
        <taxon>Liparidae</taxon>
        <taxon>Liparis</taxon>
    </lineage>
</organism>
<reference evidence="2 3" key="1">
    <citation type="submission" date="2019-03" db="EMBL/GenBank/DDBJ databases">
        <title>First draft genome of Liparis tanakae, snailfish: a comprehensive survey of snailfish specific genes.</title>
        <authorList>
            <person name="Kim W."/>
            <person name="Song I."/>
            <person name="Jeong J.-H."/>
            <person name="Kim D."/>
            <person name="Kim S."/>
            <person name="Ryu S."/>
            <person name="Song J.Y."/>
            <person name="Lee S.K."/>
        </authorList>
    </citation>
    <scope>NUCLEOTIDE SEQUENCE [LARGE SCALE GENOMIC DNA]</scope>
    <source>
        <tissue evidence="2">Muscle</tissue>
    </source>
</reference>
<dbReference type="EMBL" id="SRLO01000534">
    <property type="protein sequence ID" value="TNN52859.1"/>
    <property type="molecule type" value="Genomic_DNA"/>
</dbReference>
<feature type="compositionally biased region" description="Low complexity" evidence="1">
    <location>
        <begin position="105"/>
        <end position="117"/>
    </location>
</feature>
<dbReference type="AlphaFoldDB" id="A0A4Z2GHK3"/>
<comment type="caution">
    <text evidence="2">The sequence shown here is derived from an EMBL/GenBank/DDBJ whole genome shotgun (WGS) entry which is preliminary data.</text>
</comment>
<feature type="compositionally biased region" description="Polar residues" evidence="1">
    <location>
        <begin position="61"/>
        <end position="79"/>
    </location>
</feature>
<evidence type="ECO:0000256" key="1">
    <source>
        <dbReference type="SAM" id="MobiDB-lite"/>
    </source>
</evidence>
<accession>A0A4Z2GHK3</accession>
<name>A0A4Z2GHK3_9TELE</name>
<dbReference type="Proteomes" id="UP000314294">
    <property type="component" value="Unassembled WGS sequence"/>
</dbReference>
<feature type="region of interest" description="Disordered" evidence="1">
    <location>
        <begin position="1"/>
        <end position="31"/>
    </location>
</feature>
<protein>
    <submittedName>
        <fullName evidence="2">Uncharacterized protein</fullName>
    </submittedName>
</protein>
<evidence type="ECO:0000313" key="2">
    <source>
        <dbReference type="EMBL" id="TNN52859.1"/>
    </source>
</evidence>
<feature type="region of interest" description="Disordered" evidence="1">
    <location>
        <begin position="50"/>
        <end position="117"/>
    </location>
</feature>
<evidence type="ECO:0000313" key="3">
    <source>
        <dbReference type="Proteomes" id="UP000314294"/>
    </source>
</evidence>
<gene>
    <name evidence="2" type="ORF">EYF80_036959</name>
</gene>